<protein>
    <submittedName>
        <fullName evidence="5">Basic leucine zipper 23-like</fullName>
    </submittedName>
</protein>
<sequence length="310" mass="34314">MRIYMMLSLVNWQVRFMFSVRMCVVASFAYILGFHPPVSLLISFDKKKTAIAKSLEGPKISSSVVMDDGEVKLSDHILLPQPDSSTNFPNSASVDSFLEELLKNTRTCTHTHTCIPPGPDSSGHTHTCYHAHTRVLTSEEDESQRKPSSDKSKRPLGNREAVRKYREKKKAHTAYLEEEVKKLRALNQQLVRKLQGQAILEAEVVRLRGLLLDLRGKIDNELGVFPFQKPCTSTNTLKEGDCRVRCETDLPCLHPHFGLSSQAQGCIGGAGKVSVASIDSRVKMGDDTVSPDGYLMDRVGALVSSASQAE</sequence>
<dbReference type="GO" id="GO:0006351">
    <property type="term" value="P:DNA-templated transcription"/>
    <property type="evidence" value="ECO:0007669"/>
    <property type="project" value="InterPro"/>
</dbReference>
<comment type="subcellular location">
    <subcellularLocation>
        <location evidence="1">Nucleus</location>
    </subcellularLocation>
</comment>
<keyword evidence="4" id="KW-1185">Reference proteome</keyword>
<dbReference type="InterPro" id="IPR031106">
    <property type="entry name" value="C/EBP"/>
</dbReference>
<dbReference type="PANTHER" id="PTHR23334:SF20">
    <property type="entry name" value="BASIC LEUCINE ZIPPER 24"/>
    <property type="match status" value="1"/>
</dbReference>
<dbReference type="CDD" id="cd14686">
    <property type="entry name" value="bZIP"/>
    <property type="match status" value="1"/>
</dbReference>
<dbReference type="SUPFAM" id="SSF57959">
    <property type="entry name" value="Leucine zipper domain"/>
    <property type="match status" value="1"/>
</dbReference>
<dbReference type="AlphaFoldDB" id="A0A6P8CBP1"/>
<evidence type="ECO:0000256" key="2">
    <source>
        <dbReference type="SAM" id="MobiDB-lite"/>
    </source>
</evidence>
<dbReference type="OrthoDB" id="1918304at2759"/>
<feature type="compositionally biased region" description="Basic and acidic residues" evidence="2">
    <location>
        <begin position="143"/>
        <end position="153"/>
    </location>
</feature>
<proteinExistence type="predicted"/>
<evidence type="ECO:0000259" key="3">
    <source>
        <dbReference type="PROSITE" id="PS50217"/>
    </source>
</evidence>
<name>A0A6P8CBP1_PUNGR</name>
<dbReference type="InterPro" id="IPR046347">
    <property type="entry name" value="bZIP_sf"/>
</dbReference>
<dbReference type="SMART" id="SM00338">
    <property type="entry name" value="BRLZ"/>
    <property type="match status" value="1"/>
</dbReference>
<dbReference type="Pfam" id="PF07716">
    <property type="entry name" value="bZIP_2"/>
    <property type="match status" value="1"/>
</dbReference>
<evidence type="ECO:0000256" key="1">
    <source>
        <dbReference type="ARBA" id="ARBA00004123"/>
    </source>
</evidence>
<dbReference type="PROSITE" id="PS50217">
    <property type="entry name" value="BZIP"/>
    <property type="match status" value="1"/>
</dbReference>
<feature type="domain" description="BZIP" evidence="3">
    <location>
        <begin position="148"/>
        <end position="195"/>
    </location>
</feature>
<dbReference type="Proteomes" id="UP000515151">
    <property type="component" value="Chromosome 1"/>
</dbReference>
<dbReference type="Gene3D" id="1.20.5.170">
    <property type="match status" value="1"/>
</dbReference>
<gene>
    <name evidence="5" type="primary">LOC116193892</name>
</gene>
<reference evidence="5" key="2">
    <citation type="submission" date="2025-08" db="UniProtKB">
        <authorList>
            <consortium name="RefSeq"/>
        </authorList>
    </citation>
    <scope>IDENTIFICATION</scope>
    <source>
        <tissue evidence="5">Leaf</tissue>
    </source>
</reference>
<evidence type="ECO:0000313" key="4">
    <source>
        <dbReference type="Proteomes" id="UP000515151"/>
    </source>
</evidence>
<accession>A0A6P8CBP1</accession>
<dbReference type="GO" id="GO:0005634">
    <property type="term" value="C:nucleus"/>
    <property type="evidence" value="ECO:0007669"/>
    <property type="project" value="UniProtKB-SubCell"/>
</dbReference>
<dbReference type="RefSeq" id="XP_031378498.1">
    <property type="nucleotide sequence ID" value="XM_031522638.1"/>
</dbReference>
<feature type="region of interest" description="Disordered" evidence="2">
    <location>
        <begin position="135"/>
        <end position="168"/>
    </location>
</feature>
<dbReference type="GeneID" id="116193892"/>
<dbReference type="PANTHER" id="PTHR23334">
    <property type="entry name" value="CCAAT/ENHANCER BINDING PROTEIN"/>
    <property type="match status" value="1"/>
</dbReference>
<dbReference type="GO" id="GO:0000978">
    <property type="term" value="F:RNA polymerase II cis-regulatory region sequence-specific DNA binding"/>
    <property type="evidence" value="ECO:0007669"/>
    <property type="project" value="TreeGrafter"/>
</dbReference>
<evidence type="ECO:0000313" key="5">
    <source>
        <dbReference type="RefSeq" id="XP_031378498.1"/>
    </source>
</evidence>
<reference evidence="4" key="1">
    <citation type="journal article" date="2020" name="Plant Biotechnol. J.">
        <title>The pomegranate (Punica granatum L.) draft genome dissects genetic divergence between soft- and hard-seeded cultivars.</title>
        <authorList>
            <person name="Luo X."/>
            <person name="Li H."/>
            <person name="Wu Z."/>
            <person name="Yao W."/>
            <person name="Zhao P."/>
            <person name="Cao D."/>
            <person name="Yu H."/>
            <person name="Li K."/>
            <person name="Poudel K."/>
            <person name="Zhao D."/>
            <person name="Zhang F."/>
            <person name="Xia X."/>
            <person name="Chen L."/>
            <person name="Wang Q."/>
            <person name="Jing D."/>
            <person name="Cao S."/>
        </authorList>
    </citation>
    <scope>NUCLEOTIDE SEQUENCE [LARGE SCALE GENOMIC DNA]</scope>
    <source>
        <strain evidence="4">cv. Tunisia</strain>
    </source>
</reference>
<organism evidence="4 5">
    <name type="scientific">Punica granatum</name>
    <name type="common">Pomegranate</name>
    <dbReference type="NCBI Taxonomy" id="22663"/>
    <lineage>
        <taxon>Eukaryota</taxon>
        <taxon>Viridiplantae</taxon>
        <taxon>Streptophyta</taxon>
        <taxon>Embryophyta</taxon>
        <taxon>Tracheophyta</taxon>
        <taxon>Spermatophyta</taxon>
        <taxon>Magnoliopsida</taxon>
        <taxon>eudicotyledons</taxon>
        <taxon>Gunneridae</taxon>
        <taxon>Pentapetalae</taxon>
        <taxon>rosids</taxon>
        <taxon>malvids</taxon>
        <taxon>Myrtales</taxon>
        <taxon>Lythraceae</taxon>
        <taxon>Punica</taxon>
    </lineage>
</organism>
<dbReference type="InterPro" id="IPR004827">
    <property type="entry name" value="bZIP"/>
</dbReference>
<dbReference type="GO" id="GO:0000981">
    <property type="term" value="F:DNA-binding transcription factor activity, RNA polymerase II-specific"/>
    <property type="evidence" value="ECO:0007669"/>
    <property type="project" value="TreeGrafter"/>
</dbReference>